<accession>X0Y6V4</accession>
<feature type="non-terminal residue" evidence="2">
    <location>
        <position position="1"/>
    </location>
</feature>
<organism evidence="2">
    <name type="scientific">marine sediment metagenome</name>
    <dbReference type="NCBI Taxonomy" id="412755"/>
    <lineage>
        <taxon>unclassified sequences</taxon>
        <taxon>metagenomes</taxon>
        <taxon>ecological metagenomes</taxon>
    </lineage>
</organism>
<feature type="compositionally biased region" description="Acidic residues" evidence="1">
    <location>
        <begin position="99"/>
        <end position="122"/>
    </location>
</feature>
<evidence type="ECO:0000313" key="2">
    <source>
        <dbReference type="EMBL" id="GAG32621.1"/>
    </source>
</evidence>
<evidence type="ECO:0000256" key="1">
    <source>
        <dbReference type="SAM" id="MobiDB-lite"/>
    </source>
</evidence>
<dbReference type="EMBL" id="BARS01048076">
    <property type="protein sequence ID" value="GAG32621.1"/>
    <property type="molecule type" value="Genomic_DNA"/>
</dbReference>
<gene>
    <name evidence="2" type="ORF">S01H1_72127</name>
</gene>
<protein>
    <submittedName>
        <fullName evidence="2">Uncharacterized protein</fullName>
    </submittedName>
</protein>
<comment type="caution">
    <text evidence="2">The sequence shown here is derived from an EMBL/GenBank/DDBJ whole genome shotgun (WGS) entry which is preliminary data.</text>
</comment>
<reference evidence="2" key="1">
    <citation type="journal article" date="2014" name="Front. Microbiol.">
        <title>High frequency of phylogenetically diverse reductive dehalogenase-homologous genes in deep subseafloor sedimentary metagenomes.</title>
        <authorList>
            <person name="Kawai M."/>
            <person name="Futagami T."/>
            <person name="Toyoda A."/>
            <person name="Takaki Y."/>
            <person name="Nishi S."/>
            <person name="Hori S."/>
            <person name="Arai W."/>
            <person name="Tsubouchi T."/>
            <person name="Morono Y."/>
            <person name="Uchiyama I."/>
            <person name="Ito T."/>
            <person name="Fujiyama A."/>
            <person name="Inagaki F."/>
            <person name="Takami H."/>
        </authorList>
    </citation>
    <scope>NUCLEOTIDE SEQUENCE</scope>
    <source>
        <strain evidence="2">Expedition CK06-06</strain>
    </source>
</reference>
<feature type="region of interest" description="Disordered" evidence="1">
    <location>
        <begin position="99"/>
        <end position="129"/>
    </location>
</feature>
<name>X0Y6V4_9ZZZZ</name>
<dbReference type="AlphaFoldDB" id="X0Y6V4"/>
<proteinExistence type="predicted"/>
<sequence length="129" mass="14791">AIEVTGLNEWITHPLKDEMAYKGKFLQVIELHARGKKEDRISGLAPYYHRGVVYHNPAVCRPLEEQLLSFPYSRYMDAMDALAYVIELKDLGNRFFLPDEPDDGDQWSDADEDEAAELEESELSWSGIV</sequence>